<evidence type="ECO:0000256" key="2">
    <source>
        <dbReference type="ARBA" id="ARBA00022723"/>
    </source>
</evidence>
<evidence type="ECO:0000256" key="3">
    <source>
        <dbReference type="ARBA" id="ARBA00023004"/>
    </source>
</evidence>
<dbReference type="SUPFAM" id="SSF50022">
    <property type="entry name" value="ISP domain"/>
    <property type="match status" value="1"/>
</dbReference>
<keyword evidence="3" id="KW-0408">Iron</keyword>
<dbReference type="PANTHER" id="PTHR21496:SF0">
    <property type="entry name" value="RIESKE DOMAIN-CONTAINING PROTEIN"/>
    <property type="match status" value="1"/>
</dbReference>
<dbReference type="PROSITE" id="PS51296">
    <property type="entry name" value="RIESKE"/>
    <property type="match status" value="1"/>
</dbReference>
<organism evidence="8 9">
    <name type="scientific">Pontibacter anaerobius</name>
    <dbReference type="NCBI Taxonomy" id="2993940"/>
    <lineage>
        <taxon>Bacteria</taxon>
        <taxon>Pseudomonadati</taxon>
        <taxon>Bacteroidota</taxon>
        <taxon>Cytophagia</taxon>
        <taxon>Cytophagales</taxon>
        <taxon>Hymenobacteraceae</taxon>
        <taxon>Pontibacter</taxon>
    </lineage>
</organism>
<evidence type="ECO:0000256" key="6">
    <source>
        <dbReference type="ARBA" id="ARBA00038001"/>
    </source>
</evidence>
<dbReference type="Proteomes" id="UP001207228">
    <property type="component" value="Unassembled WGS sequence"/>
</dbReference>
<dbReference type="PANTHER" id="PTHR21496">
    <property type="entry name" value="FERREDOXIN-RELATED"/>
    <property type="match status" value="1"/>
</dbReference>
<dbReference type="InterPro" id="IPR036922">
    <property type="entry name" value="Rieske_2Fe-2S_sf"/>
</dbReference>
<keyword evidence="9" id="KW-1185">Reference proteome</keyword>
<evidence type="ECO:0000256" key="1">
    <source>
        <dbReference type="ARBA" id="ARBA00022714"/>
    </source>
</evidence>
<protein>
    <submittedName>
        <fullName evidence="8">Nitrite reductase (NAD(P)H) small subunit</fullName>
    </submittedName>
</protein>
<dbReference type="EMBL" id="JAPFQO010000005">
    <property type="protein sequence ID" value="MCX2740043.1"/>
    <property type="molecule type" value="Genomic_DNA"/>
</dbReference>
<dbReference type="Pfam" id="PF00355">
    <property type="entry name" value="Rieske"/>
    <property type="match status" value="1"/>
</dbReference>
<keyword evidence="1" id="KW-0001">2Fe-2S</keyword>
<sequence length="117" mass="13473">MSNTPTDKYNWHKVYASVEEATQTVPLRKLQKLEIDGRQICFAHTQAGFFAVDDACPHLGYSLSRGTTNYLNEVVCPWHSYRFNLQTGFECEYRSRNAKTHPVEVREDGIYIGIINN</sequence>
<dbReference type="RefSeq" id="WP_266052111.1">
    <property type="nucleotide sequence ID" value="NZ_JAPFQO010000005.1"/>
</dbReference>
<evidence type="ECO:0000259" key="7">
    <source>
        <dbReference type="PROSITE" id="PS51296"/>
    </source>
</evidence>
<dbReference type="Gene3D" id="2.102.10.10">
    <property type="entry name" value="Rieske [2Fe-2S] iron-sulphur domain"/>
    <property type="match status" value="1"/>
</dbReference>
<reference evidence="8 9" key="1">
    <citation type="submission" date="2022-11" db="EMBL/GenBank/DDBJ databases">
        <title>The characterization of three novel Bacteroidetes species and genomic analysis of their roles in tidal elemental geochemical cycles.</title>
        <authorList>
            <person name="Ma K.-J."/>
        </authorList>
    </citation>
    <scope>NUCLEOTIDE SEQUENCE [LARGE SCALE GENOMIC DNA]</scope>
    <source>
        <strain evidence="8 9">M82</strain>
    </source>
</reference>
<evidence type="ECO:0000313" key="8">
    <source>
        <dbReference type="EMBL" id="MCX2740043.1"/>
    </source>
</evidence>
<comment type="cofactor">
    <cofactor evidence="5">
        <name>[2Fe-2S] cluster</name>
        <dbReference type="ChEBI" id="CHEBI:190135"/>
    </cofactor>
</comment>
<evidence type="ECO:0000256" key="5">
    <source>
        <dbReference type="ARBA" id="ARBA00034078"/>
    </source>
</evidence>
<gene>
    <name evidence="8" type="ORF">OO017_08815</name>
</gene>
<feature type="domain" description="Rieske" evidence="7">
    <location>
        <begin position="11"/>
        <end position="112"/>
    </location>
</feature>
<comment type="caution">
    <text evidence="8">The sequence shown here is derived from an EMBL/GenBank/DDBJ whole genome shotgun (WGS) entry which is preliminary data.</text>
</comment>
<keyword evidence="2" id="KW-0479">Metal-binding</keyword>
<keyword evidence="4" id="KW-0411">Iron-sulfur</keyword>
<evidence type="ECO:0000256" key="4">
    <source>
        <dbReference type="ARBA" id="ARBA00023014"/>
    </source>
</evidence>
<comment type="similarity">
    <text evidence="6">Belongs to the bacterial ring-hydroxylating dioxygenase ferredoxin component family.</text>
</comment>
<dbReference type="InterPro" id="IPR017941">
    <property type="entry name" value="Rieske_2Fe-2S"/>
</dbReference>
<name>A0ABT3RF10_9BACT</name>
<evidence type="ECO:0000313" key="9">
    <source>
        <dbReference type="Proteomes" id="UP001207228"/>
    </source>
</evidence>
<proteinExistence type="inferred from homology"/>
<accession>A0ABT3RF10</accession>